<dbReference type="Gene3D" id="3.30.420.10">
    <property type="entry name" value="Ribonuclease H-like superfamily/Ribonuclease H"/>
    <property type="match status" value="1"/>
</dbReference>
<dbReference type="InterPro" id="IPR006600">
    <property type="entry name" value="HTH_CenpB_DNA-bd_dom"/>
</dbReference>
<feature type="domain" description="HTH CENPB-type" evidence="2">
    <location>
        <begin position="74"/>
        <end position="146"/>
    </location>
</feature>
<dbReference type="PANTHER" id="PTHR19303">
    <property type="entry name" value="TRANSPOSON"/>
    <property type="match status" value="1"/>
</dbReference>
<dbReference type="SMART" id="SM00674">
    <property type="entry name" value="CENPB"/>
    <property type="match status" value="1"/>
</dbReference>
<accession>A0A176WS70</accession>
<reference evidence="3" key="1">
    <citation type="submission" date="2016-03" db="EMBL/GenBank/DDBJ databases">
        <title>Mechanisms controlling the formation of the plant cell surface in tip-growing cells are functionally conserved among land plants.</title>
        <authorList>
            <person name="Honkanen S."/>
            <person name="Jones V.A."/>
            <person name="Morieri G."/>
            <person name="Champion C."/>
            <person name="Hetherington A.J."/>
            <person name="Kelly S."/>
            <person name="Saint-Marcoux D."/>
            <person name="Proust H."/>
            <person name="Prescott H."/>
            <person name="Dolan L."/>
        </authorList>
    </citation>
    <scope>NUCLEOTIDE SEQUENCE [LARGE SCALE GENOMIC DNA]</scope>
    <source>
        <tissue evidence="3">Whole gametophyte</tissue>
    </source>
</reference>
<dbReference type="Pfam" id="PF03221">
    <property type="entry name" value="HTH_Tnp_Tc5"/>
    <property type="match status" value="1"/>
</dbReference>
<proteinExistence type="predicted"/>
<name>A0A176WS70_MARPO</name>
<dbReference type="GO" id="GO:0005634">
    <property type="term" value="C:nucleus"/>
    <property type="evidence" value="ECO:0007669"/>
    <property type="project" value="TreeGrafter"/>
</dbReference>
<keyword evidence="4" id="KW-1185">Reference proteome</keyword>
<comment type="caution">
    <text evidence="3">The sequence shown here is derived from an EMBL/GenBank/DDBJ whole genome shotgun (WGS) entry which is preliminary data.</text>
</comment>
<dbReference type="PANTHER" id="PTHR19303:SF73">
    <property type="entry name" value="PROTEIN PDC2"/>
    <property type="match status" value="1"/>
</dbReference>
<keyword evidence="1" id="KW-0238">DNA-binding</keyword>
<evidence type="ECO:0000259" key="2">
    <source>
        <dbReference type="PROSITE" id="PS51253"/>
    </source>
</evidence>
<sequence>MYIQGTPSFLVSSALSSPCPSAKYKQDNQHITQRGLVKWLEEEHKVQVTQATVSMTLTRSAELLDGCTEMKNVNQKTRRPVMYPDMEKALVEWIQEYQLVVNVSRDMICQKGKKMLKRLHPSAPPFNFSPGWLDKFKTRHQIQSRRRFGESGSVNMVVCVDALSAIRKVLDEYSLEDIYNMDETRLFYRMQADNSLATKQLEGRKQNKERITIVICCNADGNDKLPLCIIGKSLKPRCFKHLNMEALGCRYHANKNAWMTQGVFRLWLLAFDRRMEGRNVILLMDNCSAHIRKEDLENHNIHLKNTQLFYLPPNTTSKLQPCDAGIIRTFKAYYRRRFNNILLQRLEANVDNPEKISNLEGMQIAMAAWKEDVKPTMIQNCFRHCKLRTEDAGQETTLEELEPPADVIAELEQQIARLPYTNPMDIRNLLNYPNEDGAAEIPTDDNITENILRQFLPATQEDVDDDDSEEQPVITTRQATAALAQLELFWMQQTNNQPEYCDILQKMKDSLSQISEQKLRQTTIRSFFSRS</sequence>
<evidence type="ECO:0000313" key="4">
    <source>
        <dbReference type="Proteomes" id="UP000077202"/>
    </source>
</evidence>
<dbReference type="InterPro" id="IPR009057">
    <property type="entry name" value="Homeodomain-like_sf"/>
</dbReference>
<dbReference type="InterPro" id="IPR004875">
    <property type="entry name" value="DDE_SF_endonuclease_dom"/>
</dbReference>
<dbReference type="SUPFAM" id="SSF46689">
    <property type="entry name" value="Homeodomain-like"/>
    <property type="match status" value="1"/>
</dbReference>
<dbReference type="PROSITE" id="PS51253">
    <property type="entry name" value="HTH_CENPB"/>
    <property type="match status" value="1"/>
</dbReference>
<dbReference type="InterPro" id="IPR050863">
    <property type="entry name" value="CenT-Element_Derived"/>
</dbReference>
<dbReference type="AlphaFoldDB" id="A0A176WS70"/>
<dbReference type="Gene3D" id="1.10.10.60">
    <property type="entry name" value="Homeodomain-like"/>
    <property type="match status" value="2"/>
</dbReference>
<evidence type="ECO:0000256" key="1">
    <source>
        <dbReference type="ARBA" id="ARBA00023125"/>
    </source>
</evidence>
<dbReference type="GO" id="GO:0003677">
    <property type="term" value="F:DNA binding"/>
    <property type="evidence" value="ECO:0007669"/>
    <property type="project" value="UniProtKB-KW"/>
</dbReference>
<evidence type="ECO:0000313" key="3">
    <source>
        <dbReference type="EMBL" id="OAE35393.1"/>
    </source>
</evidence>
<dbReference type="InterPro" id="IPR036397">
    <property type="entry name" value="RNaseH_sf"/>
</dbReference>
<dbReference type="EMBL" id="LVLJ01000172">
    <property type="protein sequence ID" value="OAE35393.1"/>
    <property type="molecule type" value="Genomic_DNA"/>
</dbReference>
<dbReference type="Pfam" id="PF03184">
    <property type="entry name" value="DDE_1"/>
    <property type="match status" value="1"/>
</dbReference>
<protein>
    <recommendedName>
        <fullName evidence="2">HTH CENPB-type domain-containing protein</fullName>
    </recommendedName>
</protein>
<dbReference type="Proteomes" id="UP000077202">
    <property type="component" value="Unassembled WGS sequence"/>
</dbReference>
<organism evidence="3 4">
    <name type="scientific">Marchantia polymorpha subsp. ruderalis</name>
    <dbReference type="NCBI Taxonomy" id="1480154"/>
    <lineage>
        <taxon>Eukaryota</taxon>
        <taxon>Viridiplantae</taxon>
        <taxon>Streptophyta</taxon>
        <taxon>Embryophyta</taxon>
        <taxon>Marchantiophyta</taxon>
        <taxon>Marchantiopsida</taxon>
        <taxon>Marchantiidae</taxon>
        <taxon>Marchantiales</taxon>
        <taxon>Marchantiaceae</taxon>
        <taxon>Marchantia</taxon>
    </lineage>
</organism>
<gene>
    <name evidence="3" type="ORF">AXG93_2587s1080</name>
</gene>